<keyword evidence="3" id="KW-1185">Reference proteome</keyword>
<evidence type="ECO:0008006" key="4">
    <source>
        <dbReference type="Google" id="ProtNLM"/>
    </source>
</evidence>
<organism evidence="2 3">
    <name type="scientific">Sphingomonas baiyangensis</name>
    <dbReference type="NCBI Taxonomy" id="2572576"/>
    <lineage>
        <taxon>Bacteria</taxon>
        <taxon>Pseudomonadati</taxon>
        <taxon>Pseudomonadota</taxon>
        <taxon>Alphaproteobacteria</taxon>
        <taxon>Sphingomonadales</taxon>
        <taxon>Sphingomonadaceae</taxon>
        <taxon>Sphingomonas</taxon>
    </lineage>
</organism>
<sequence>MSKVRTLTGDAGAAIARGVQRLLGLLVGMALLLSVGMAPLAHASEQLCLPGNVAAAALAGHVDGDADQAPDTERGVPHHHGGCHGHHFADPVGSSEAEAPSVLPARFFAIRSTLLTAAPLDRSLRPPIA</sequence>
<proteinExistence type="predicted"/>
<feature type="region of interest" description="Disordered" evidence="1">
    <location>
        <begin position="63"/>
        <end position="97"/>
    </location>
</feature>
<accession>A0A4U1L5C5</accession>
<reference evidence="2 3" key="1">
    <citation type="submission" date="2019-04" db="EMBL/GenBank/DDBJ databases">
        <authorList>
            <person name="Yang Y."/>
            <person name="Wei D."/>
        </authorList>
    </citation>
    <scope>NUCLEOTIDE SEQUENCE [LARGE SCALE GENOMIC DNA]</scope>
    <source>
        <strain evidence="2 3">L-1-4w-11</strain>
    </source>
</reference>
<name>A0A4U1L5C5_9SPHN</name>
<dbReference type="OrthoDB" id="7473948at2"/>
<dbReference type="Proteomes" id="UP000309138">
    <property type="component" value="Unassembled WGS sequence"/>
</dbReference>
<gene>
    <name evidence="2" type="ORF">FBR43_12435</name>
</gene>
<dbReference type="RefSeq" id="WP_136943411.1">
    <property type="nucleotide sequence ID" value="NZ_SWKR01000002.1"/>
</dbReference>
<evidence type="ECO:0000313" key="2">
    <source>
        <dbReference type="EMBL" id="TKD51470.1"/>
    </source>
</evidence>
<dbReference type="EMBL" id="SWKR01000002">
    <property type="protein sequence ID" value="TKD51470.1"/>
    <property type="molecule type" value="Genomic_DNA"/>
</dbReference>
<feature type="compositionally biased region" description="Basic residues" evidence="1">
    <location>
        <begin position="77"/>
        <end position="86"/>
    </location>
</feature>
<evidence type="ECO:0000256" key="1">
    <source>
        <dbReference type="SAM" id="MobiDB-lite"/>
    </source>
</evidence>
<protein>
    <recommendedName>
        <fullName evidence="4">DUF2946 domain-containing protein</fullName>
    </recommendedName>
</protein>
<evidence type="ECO:0000313" key="3">
    <source>
        <dbReference type="Proteomes" id="UP000309138"/>
    </source>
</evidence>
<dbReference type="AlphaFoldDB" id="A0A4U1L5C5"/>
<comment type="caution">
    <text evidence="2">The sequence shown here is derived from an EMBL/GenBank/DDBJ whole genome shotgun (WGS) entry which is preliminary data.</text>
</comment>